<evidence type="ECO:0000313" key="2">
    <source>
        <dbReference type="Proteomes" id="UP000183371"/>
    </source>
</evidence>
<dbReference type="Proteomes" id="UP000183371">
    <property type="component" value="Unassembled WGS sequence"/>
</dbReference>
<dbReference type="EMBL" id="FPBD01000006">
    <property type="protein sequence ID" value="SFU00408.1"/>
    <property type="molecule type" value="Genomic_DNA"/>
</dbReference>
<dbReference type="AlphaFoldDB" id="A0A1I7CLW8"/>
<evidence type="ECO:0000313" key="1">
    <source>
        <dbReference type="EMBL" id="SFU00408.1"/>
    </source>
</evidence>
<proteinExistence type="predicted"/>
<protein>
    <submittedName>
        <fullName evidence="1">Uncharacterized protein</fullName>
    </submittedName>
</protein>
<keyword evidence="2" id="KW-1185">Reference proteome</keyword>
<reference evidence="2" key="1">
    <citation type="submission" date="2016-10" db="EMBL/GenBank/DDBJ databases">
        <authorList>
            <person name="Varghese N."/>
            <person name="Submissions S."/>
        </authorList>
    </citation>
    <scope>NUCLEOTIDE SEQUENCE [LARGE SCALE GENOMIC DNA]</scope>
    <source>
        <strain evidence="2">DSM 17465</strain>
    </source>
</reference>
<sequence>MLGFGVLAVACTSSPRFTASFHDGVTSAFCGEGGAALVRPLN</sequence>
<name>A0A1I7CLW8_9HYPH</name>
<accession>A0A1I7CLW8</accession>
<organism evidence="1 2">
    <name type="scientific">Pseudovibrio denitrificans</name>
    <dbReference type="NCBI Taxonomy" id="258256"/>
    <lineage>
        <taxon>Bacteria</taxon>
        <taxon>Pseudomonadati</taxon>
        <taxon>Pseudomonadota</taxon>
        <taxon>Alphaproteobacteria</taxon>
        <taxon>Hyphomicrobiales</taxon>
        <taxon>Stappiaceae</taxon>
        <taxon>Pseudovibrio</taxon>
    </lineage>
</organism>
<gene>
    <name evidence="1" type="ORF">SAMN05444141_106131</name>
</gene>